<sequence>MFFDKYPTNSTHLAYFLSLEQGSQFPNLMGSPSWNEGEDPHVLYVQDSEEREMLRDACPGEESVKPTQKPCMNKGNIWDSLRSPCELSNFWITPSSCGILTGEIIPVCGNQHQPERQQGNKPEEKADKSINCQGTTKETTAQQRIPMGERSNTCTECGKIFRSRSVLVKHERSHISKRPYAYAERGKRFSQSSDFITHRRIHTGERPYTCCECGKSFNRNSNLTTHQRIHTGETPYTCSQCGKSFNQRSNLITHQRIHTDETPYTCHECGKGFNVSSALVTHQRIHTGEIVGKASITSVRTQPLSVIGESTWESNTINAWTRSGHFFPF</sequence>
<feature type="domain" description="C2H2-type" evidence="13">
    <location>
        <begin position="208"/>
        <end position="235"/>
    </location>
</feature>
<reference evidence="14" key="1">
    <citation type="submission" date="2025-08" db="UniProtKB">
        <authorList>
            <consortium name="Ensembl"/>
        </authorList>
    </citation>
    <scope>IDENTIFICATION</scope>
</reference>
<keyword evidence="10" id="KW-0804">Transcription</keyword>
<evidence type="ECO:0000256" key="12">
    <source>
        <dbReference type="PROSITE-ProRule" id="PRU00042"/>
    </source>
</evidence>
<dbReference type="InterPro" id="IPR013087">
    <property type="entry name" value="Znf_C2H2_type"/>
</dbReference>
<dbReference type="InterPro" id="IPR036236">
    <property type="entry name" value="Znf_C2H2_sf"/>
</dbReference>
<evidence type="ECO:0000256" key="11">
    <source>
        <dbReference type="ARBA" id="ARBA00023242"/>
    </source>
</evidence>
<evidence type="ECO:0000256" key="9">
    <source>
        <dbReference type="ARBA" id="ARBA00023125"/>
    </source>
</evidence>
<dbReference type="GO" id="GO:0032502">
    <property type="term" value="P:developmental process"/>
    <property type="evidence" value="ECO:0007669"/>
    <property type="project" value="UniProtKB-ARBA"/>
</dbReference>
<accession>A0A8C3SQI0</accession>
<dbReference type="GO" id="GO:0000978">
    <property type="term" value="F:RNA polymerase II cis-regulatory region sequence-specific DNA binding"/>
    <property type="evidence" value="ECO:0007669"/>
    <property type="project" value="TreeGrafter"/>
</dbReference>
<dbReference type="GO" id="GO:0000981">
    <property type="term" value="F:DNA-binding transcription factor activity, RNA polymerase II-specific"/>
    <property type="evidence" value="ECO:0007669"/>
    <property type="project" value="TreeGrafter"/>
</dbReference>
<dbReference type="FunFam" id="3.30.160.60:FF:000069">
    <property type="entry name" value="Zinc finger protein 572"/>
    <property type="match status" value="1"/>
</dbReference>
<feature type="domain" description="C2H2-type" evidence="13">
    <location>
        <begin position="152"/>
        <end position="179"/>
    </location>
</feature>
<dbReference type="Pfam" id="PF00096">
    <property type="entry name" value="zf-C2H2"/>
    <property type="match status" value="4"/>
</dbReference>
<dbReference type="SMART" id="SM00355">
    <property type="entry name" value="ZnF_C2H2"/>
    <property type="match status" value="4"/>
</dbReference>
<evidence type="ECO:0000259" key="13">
    <source>
        <dbReference type="PROSITE" id="PS50157"/>
    </source>
</evidence>
<dbReference type="Proteomes" id="UP000694403">
    <property type="component" value="Unplaced"/>
</dbReference>
<dbReference type="PANTHER" id="PTHR23226:SF377">
    <property type="entry name" value="ZINC FINGER AND SCAN DOMAIN-CONTAINING PROTEIN 20"/>
    <property type="match status" value="1"/>
</dbReference>
<organism evidence="14 15">
    <name type="scientific">Chelydra serpentina</name>
    <name type="common">Snapping turtle</name>
    <name type="synonym">Testudo serpentina</name>
    <dbReference type="NCBI Taxonomy" id="8475"/>
    <lineage>
        <taxon>Eukaryota</taxon>
        <taxon>Metazoa</taxon>
        <taxon>Chordata</taxon>
        <taxon>Craniata</taxon>
        <taxon>Vertebrata</taxon>
        <taxon>Euteleostomi</taxon>
        <taxon>Archelosauria</taxon>
        <taxon>Testudinata</taxon>
        <taxon>Testudines</taxon>
        <taxon>Cryptodira</taxon>
        <taxon>Durocryptodira</taxon>
        <taxon>Americhelydia</taxon>
        <taxon>Chelydroidea</taxon>
        <taxon>Chelydridae</taxon>
        <taxon>Chelydra</taxon>
    </lineage>
</organism>
<keyword evidence="4" id="KW-0479">Metal-binding</keyword>
<dbReference type="AlphaFoldDB" id="A0A8C3SQI0"/>
<keyword evidence="8" id="KW-0805">Transcription regulation</keyword>
<evidence type="ECO:0000256" key="1">
    <source>
        <dbReference type="ARBA" id="ARBA00003767"/>
    </source>
</evidence>
<evidence type="ECO:0000256" key="10">
    <source>
        <dbReference type="ARBA" id="ARBA00023163"/>
    </source>
</evidence>
<dbReference type="GO" id="GO:0005634">
    <property type="term" value="C:nucleus"/>
    <property type="evidence" value="ECO:0007669"/>
    <property type="project" value="UniProtKB-SubCell"/>
</dbReference>
<dbReference type="FunFam" id="3.30.160.60:FF:000202">
    <property type="entry name" value="Zinc finger protein 574"/>
    <property type="match status" value="1"/>
</dbReference>
<comment type="subcellular location">
    <subcellularLocation>
        <location evidence="2">Nucleus</location>
    </subcellularLocation>
</comment>
<comment type="function">
    <text evidence="1">May be involved in transcriptional regulation.</text>
</comment>
<dbReference type="PROSITE" id="PS00028">
    <property type="entry name" value="ZINC_FINGER_C2H2_1"/>
    <property type="match status" value="4"/>
</dbReference>
<evidence type="ECO:0000256" key="5">
    <source>
        <dbReference type="ARBA" id="ARBA00022737"/>
    </source>
</evidence>
<keyword evidence="5" id="KW-0677">Repeat</keyword>
<dbReference type="PANTHER" id="PTHR23226">
    <property type="entry name" value="ZINC FINGER AND SCAN DOMAIN-CONTAINING"/>
    <property type="match status" value="1"/>
</dbReference>
<dbReference type="Gene3D" id="3.30.160.60">
    <property type="entry name" value="Classic Zinc Finger"/>
    <property type="match status" value="5"/>
</dbReference>
<dbReference type="Ensembl" id="ENSCSRT00000018654.1">
    <property type="protein sequence ID" value="ENSCSRP00000017829.1"/>
    <property type="gene ID" value="ENSCSRG00000013681.1"/>
</dbReference>
<feature type="domain" description="C2H2-type" evidence="13">
    <location>
        <begin position="264"/>
        <end position="289"/>
    </location>
</feature>
<proteinExistence type="inferred from homology"/>
<dbReference type="FunFam" id="3.30.160.60:FF:003095">
    <property type="match status" value="1"/>
</dbReference>
<dbReference type="GO" id="GO:0008270">
    <property type="term" value="F:zinc ion binding"/>
    <property type="evidence" value="ECO:0007669"/>
    <property type="project" value="UniProtKB-KW"/>
</dbReference>
<keyword evidence="7" id="KW-0862">Zinc</keyword>
<evidence type="ECO:0000256" key="3">
    <source>
        <dbReference type="ARBA" id="ARBA00006991"/>
    </source>
</evidence>
<reference evidence="14" key="2">
    <citation type="submission" date="2025-09" db="UniProtKB">
        <authorList>
            <consortium name="Ensembl"/>
        </authorList>
    </citation>
    <scope>IDENTIFICATION</scope>
</reference>
<keyword evidence="15" id="KW-1185">Reference proteome</keyword>
<feature type="domain" description="C2H2-type" evidence="13">
    <location>
        <begin position="180"/>
        <end position="207"/>
    </location>
</feature>
<evidence type="ECO:0000313" key="15">
    <source>
        <dbReference type="Proteomes" id="UP000694403"/>
    </source>
</evidence>
<dbReference type="SUPFAM" id="SSF57667">
    <property type="entry name" value="beta-beta-alpha zinc fingers"/>
    <property type="match status" value="3"/>
</dbReference>
<keyword evidence="6 12" id="KW-0863">Zinc-finger</keyword>
<evidence type="ECO:0000256" key="7">
    <source>
        <dbReference type="ARBA" id="ARBA00022833"/>
    </source>
</evidence>
<evidence type="ECO:0000256" key="8">
    <source>
        <dbReference type="ARBA" id="ARBA00023015"/>
    </source>
</evidence>
<dbReference type="PROSITE" id="PS50157">
    <property type="entry name" value="ZINC_FINGER_C2H2_2"/>
    <property type="match status" value="5"/>
</dbReference>
<feature type="domain" description="C2H2-type" evidence="13">
    <location>
        <begin position="236"/>
        <end position="263"/>
    </location>
</feature>
<comment type="similarity">
    <text evidence="3">Belongs to the krueppel C2H2-type zinc-finger protein family.</text>
</comment>
<evidence type="ECO:0000256" key="2">
    <source>
        <dbReference type="ARBA" id="ARBA00004123"/>
    </source>
</evidence>
<evidence type="ECO:0000313" key="14">
    <source>
        <dbReference type="Ensembl" id="ENSCSRP00000017829.1"/>
    </source>
</evidence>
<name>A0A8C3SQI0_CHESE</name>
<dbReference type="FunFam" id="3.30.160.60:FF:002107">
    <property type="entry name" value="Zinc finger protein 484"/>
    <property type="match status" value="1"/>
</dbReference>
<evidence type="ECO:0000256" key="6">
    <source>
        <dbReference type="ARBA" id="ARBA00022771"/>
    </source>
</evidence>
<keyword evidence="11" id="KW-0539">Nucleus</keyword>
<dbReference type="FunFam" id="3.30.160.60:FF:002343">
    <property type="entry name" value="Zinc finger protein 33A"/>
    <property type="match status" value="1"/>
</dbReference>
<evidence type="ECO:0000256" key="4">
    <source>
        <dbReference type="ARBA" id="ARBA00022723"/>
    </source>
</evidence>
<protein>
    <recommendedName>
        <fullName evidence="13">C2H2-type domain-containing protein</fullName>
    </recommendedName>
</protein>
<keyword evidence="9" id="KW-0238">DNA-binding</keyword>